<dbReference type="InterPro" id="IPR018024">
    <property type="entry name" value="CbiM"/>
</dbReference>
<reference evidence="15 16" key="1">
    <citation type="submission" date="2016-11" db="EMBL/GenBank/DDBJ databases">
        <authorList>
            <person name="Jaros S."/>
            <person name="Januszkiewicz K."/>
            <person name="Wedrychowicz H."/>
        </authorList>
    </citation>
    <scope>NUCLEOTIDE SEQUENCE [LARGE SCALE GENOMIC DNA]</scope>
    <source>
        <strain evidence="15 16">DSM 15929</strain>
    </source>
</reference>
<dbReference type="AlphaFoldDB" id="A0A1M6SM63"/>
<evidence type="ECO:0000256" key="5">
    <source>
        <dbReference type="ARBA" id="ARBA00022475"/>
    </source>
</evidence>
<evidence type="ECO:0000256" key="9">
    <source>
        <dbReference type="ARBA" id="ARBA00022989"/>
    </source>
</evidence>
<keyword evidence="3 14" id="KW-0171">Cobalt transport</keyword>
<dbReference type="STRING" id="1121322.SAMN02745136_02514"/>
<keyword evidence="16" id="KW-1185">Reference proteome</keyword>
<keyword evidence="10 14" id="KW-0406">Ion transport</keyword>
<keyword evidence="6 14" id="KW-0169">Cobalamin biosynthesis</keyword>
<dbReference type="Pfam" id="PF01891">
    <property type="entry name" value="CbiM"/>
    <property type="match status" value="1"/>
</dbReference>
<dbReference type="PANTHER" id="PTHR43627">
    <property type="match status" value="1"/>
</dbReference>
<evidence type="ECO:0000256" key="14">
    <source>
        <dbReference type="HAMAP-Rule" id="MF_01462"/>
    </source>
</evidence>
<name>A0A1M6SM63_9FIRM</name>
<gene>
    <name evidence="14" type="primary">cbiM</name>
    <name evidence="15" type="ORF">SAMN02745136_02514</name>
</gene>
<evidence type="ECO:0000313" key="15">
    <source>
        <dbReference type="EMBL" id="SHK45803.1"/>
    </source>
</evidence>
<dbReference type="HAMAP" id="MF_01462">
    <property type="entry name" value="CbiM"/>
    <property type="match status" value="1"/>
</dbReference>
<keyword evidence="8" id="KW-0732">Signal</keyword>
<evidence type="ECO:0000256" key="2">
    <source>
        <dbReference type="ARBA" id="ARBA00004953"/>
    </source>
</evidence>
<dbReference type="OrthoDB" id="9809846at2"/>
<dbReference type="EMBL" id="FRAC01000012">
    <property type="protein sequence ID" value="SHK45803.1"/>
    <property type="molecule type" value="Genomic_DNA"/>
</dbReference>
<dbReference type="UniPathway" id="UPA00148"/>
<dbReference type="GO" id="GO:0015087">
    <property type="term" value="F:cobalt ion transmembrane transporter activity"/>
    <property type="evidence" value="ECO:0007669"/>
    <property type="project" value="UniProtKB-UniRule"/>
</dbReference>
<dbReference type="PANTHER" id="PTHR43627:SF1">
    <property type="entry name" value="COBALT TRANSPORT PROTEIN CBIM"/>
    <property type="match status" value="1"/>
</dbReference>
<dbReference type="Gene3D" id="1.10.1760.20">
    <property type="match status" value="1"/>
</dbReference>
<dbReference type="NCBIfam" id="TIGR00123">
    <property type="entry name" value="cbiM"/>
    <property type="match status" value="1"/>
</dbReference>
<dbReference type="GO" id="GO:0009236">
    <property type="term" value="P:cobalamin biosynthetic process"/>
    <property type="evidence" value="ECO:0007669"/>
    <property type="project" value="UniProtKB-UniRule"/>
</dbReference>
<keyword evidence="4 14" id="KW-0813">Transport</keyword>
<accession>A0A1M6SM63</accession>
<evidence type="ECO:0000256" key="3">
    <source>
        <dbReference type="ARBA" id="ARBA00022426"/>
    </source>
</evidence>
<evidence type="ECO:0000256" key="13">
    <source>
        <dbReference type="ARBA" id="ARBA00060918"/>
    </source>
</evidence>
<keyword evidence="5 14" id="KW-1003">Cell membrane</keyword>
<feature type="transmembrane region" description="Helical" evidence="14">
    <location>
        <begin position="203"/>
        <end position="231"/>
    </location>
</feature>
<feature type="transmembrane region" description="Helical" evidence="14">
    <location>
        <begin position="168"/>
        <end position="191"/>
    </location>
</feature>
<sequence length="252" mass="26907">MSRKQKKLIVVLGILSVIFSITPSVNAMHIMEGYLPPKYCIAWGILCIPFLAAGFLSIKKKLQENRKNITLLAMAGAFIFVISSLKIPSVTGSCSHMTGTGLGAILFGASTVSILGIIVLLFQAILLAHGGLTTLGANTFSMAIAGPLLSFGIYTLCKKLKVNKFVSIFLAAFLGDIFTYCVTSFQLALSYPSPQGGVMASVAKFLGVFAPTQLPLAILEGILTVLIIMALENYAQPELKSIHFIKEAEGND</sequence>
<dbReference type="RefSeq" id="WP_073276396.1">
    <property type="nucleotide sequence ID" value="NZ_FRAC01000012.1"/>
</dbReference>
<evidence type="ECO:0000256" key="8">
    <source>
        <dbReference type="ARBA" id="ARBA00022729"/>
    </source>
</evidence>
<evidence type="ECO:0000313" key="16">
    <source>
        <dbReference type="Proteomes" id="UP000184386"/>
    </source>
</evidence>
<comment type="function">
    <text evidence="14">Part of the energy-coupling factor (ECF) transporter complex CbiMNOQ involved in cobalt import.</text>
</comment>
<protein>
    <recommendedName>
        <fullName evidence="14">Cobalt transport protein CbiM</fullName>
    </recommendedName>
    <alternativeName>
        <fullName evidence="14">Energy-coupling factor transporter probable substrate-capture protein CbiM</fullName>
        <shortName evidence="14">ECF transporter S component CbiM</shortName>
    </alternativeName>
</protein>
<evidence type="ECO:0000256" key="11">
    <source>
        <dbReference type="ARBA" id="ARBA00023136"/>
    </source>
</evidence>
<dbReference type="GO" id="GO:0043190">
    <property type="term" value="C:ATP-binding cassette (ABC) transporter complex"/>
    <property type="evidence" value="ECO:0007669"/>
    <property type="project" value="InterPro"/>
</dbReference>
<keyword evidence="12 14" id="KW-0170">Cobalt</keyword>
<evidence type="ECO:0000256" key="7">
    <source>
        <dbReference type="ARBA" id="ARBA00022692"/>
    </source>
</evidence>
<organism evidence="15 16">
    <name type="scientific">Anaerocolumna jejuensis DSM 15929</name>
    <dbReference type="NCBI Taxonomy" id="1121322"/>
    <lineage>
        <taxon>Bacteria</taxon>
        <taxon>Bacillati</taxon>
        <taxon>Bacillota</taxon>
        <taxon>Clostridia</taxon>
        <taxon>Lachnospirales</taxon>
        <taxon>Lachnospiraceae</taxon>
        <taxon>Anaerocolumna</taxon>
    </lineage>
</organism>
<proteinExistence type="inferred from homology"/>
<keyword evidence="11 14" id="KW-0472">Membrane</keyword>
<evidence type="ECO:0000256" key="1">
    <source>
        <dbReference type="ARBA" id="ARBA00004429"/>
    </source>
</evidence>
<comment type="subunit">
    <text evidence="14">Forms an energy-coupling factor (ECF) transporter complex composed of an ATP-binding protein (A component, CbiO), a transmembrane protein (T component, CbiQ) and 2 possible substrate-capture proteins (S components, CbiM and CbiN) of unknown stoichimetry.</text>
</comment>
<evidence type="ECO:0000256" key="4">
    <source>
        <dbReference type="ARBA" id="ARBA00022448"/>
    </source>
</evidence>
<dbReference type="NCBIfam" id="NF006184">
    <property type="entry name" value="PRK08319.1"/>
    <property type="match status" value="1"/>
</dbReference>
<comment type="subcellular location">
    <subcellularLocation>
        <location evidence="1">Cell inner membrane</location>
        <topology evidence="1">Multi-pass membrane protein</topology>
    </subcellularLocation>
    <subcellularLocation>
        <location evidence="14">Cell membrane</location>
        <topology evidence="14">Multi-pass membrane protein</topology>
    </subcellularLocation>
</comment>
<feature type="transmembrane region" description="Helical" evidence="14">
    <location>
        <begin position="135"/>
        <end position="156"/>
    </location>
</feature>
<keyword evidence="7 14" id="KW-0812">Transmembrane</keyword>
<evidence type="ECO:0000256" key="6">
    <source>
        <dbReference type="ARBA" id="ARBA00022573"/>
    </source>
</evidence>
<keyword evidence="9 14" id="KW-1133">Transmembrane helix</keyword>
<evidence type="ECO:0000256" key="12">
    <source>
        <dbReference type="ARBA" id="ARBA00023285"/>
    </source>
</evidence>
<feature type="transmembrane region" description="Helical" evidence="14">
    <location>
        <begin position="105"/>
        <end position="128"/>
    </location>
</feature>
<feature type="transmembrane region" description="Helical" evidence="14">
    <location>
        <begin position="37"/>
        <end position="56"/>
    </location>
</feature>
<dbReference type="FunFam" id="1.10.1760.20:FF:000001">
    <property type="entry name" value="Cobalt transport protein CbiM"/>
    <property type="match status" value="1"/>
</dbReference>
<evidence type="ECO:0000256" key="10">
    <source>
        <dbReference type="ARBA" id="ARBA00023065"/>
    </source>
</evidence>
<comment type="similarity">
    <text evidence="13 14">Belongs to the CbiM family.</text>
</comment>
<dbReference type="InterPro" id="IPR002751">
    <property type="entry name" value="CbiM/NikMN"/>
</dbReference>
<comment type="pathway">
    <text evidence="2 14">Cofactor biosynthesis; adenosylcobalamin biosynthesis.</text>
</comment>
<dbReference type="Proteomes" id="UP000184386">
    <property type="component" value="Unassembled WGS sequence"/>
</dbReference>